<reference evidence="13" key="2">
    <citation type="submission" date="2022-06" db="UniProtKB">
        <authorList>
            <consortium name="EnsemblMetazoa"/>
        </authorList>
    </citation>
    <scope>IDENTIFICATION</scope>
    <source>
        <strain evidence="13">PS312</strain>
    </source>
</reference>
<keyword evidence="8" id="KW-0067">ATP-binding</keyword>
<evidence type="ECO:0000256" key="10">
    <source>
        <dbReference type="PROSITE-ProRule" id="PRU01388"/>
    </source>
</evidence>
<dbReference type="Gene3D" id="3.40.50.300">
    <property type="entry name" value="P-loop containing nucleotide triphosphate hydrolases"/>
    <property type="match status" value="1"/>
</dbReference>
<dbReference type="InterPro" id="IPR013079">
    <property type="entry name" value="6Phosfructo_kin"/>
</dbReference>
<feature type="coiled-coil region" evidence="11">
    <location>
        <begin position="1103"/>
        <end position="1130"/>
    </location>
</feature>
<dbReference type="EnsemblMetazoa" id="PPA11228.1">
    <property type="protein sequence ID" value="PPA11228.1"/>
    <property type="gene ID" value="WBGene00100782"/>
</dbReference>
<dbReference type="GO" id="GO:0006000">
    <property type="term" value="P:fructose metabolic process"/>
    <property type="evidence" value="ECO:0007669"/>
    <property type="project" value="InterPro"/>
</dbReference>
<keyword evidence="14" id="KW-1185">Reference proteome</keyword>
<dbReference type="Pfam" id="PF01591">
    <property type="entry name" value="6PF2K"/>
    <property type="match status" value="1"/>
</dbReference>
<evidence type="ECO:0000256" key="7">
    <source>
        <dbReference type="ARBA" id="ARBA00022833"/>
    </source>
</evidence>
<dbReference type="Proteomes" id="UP000005239">
    <property type="component" value="Unassembled WGS sequence"/>
</dbReference>
<dbReference type="GO" id="GO:0006003">
    <property type="term" value="P:fructose 2,6-bisphosphate metabolic process"/>
    <property type="evidence" value="ECO:0007669"/>
    <property type="project" value="InterPro"/>
</dbReference>
<keyword evidence="3" id="KW-0479">Metal-binding</keyword>
<dbReference type="PROSITE" id="PS51157">
    <property type="entry name" value="ZF_UBR"/>
    <property type="match status" value="1"/>
</dbReference>
<dbReference type="Pfam" id="PF02207">
    <property type="entry name" value="zf-UBR"/>
    <property type="match status" value="1"/>
</dbReference>
<dbReference type="FunFam" id="3.40.50.1240:FF:000005">
    <property type="entry name" value="GpmB, Fructose-2,6-bisphosphatase"/>
    <property type="match status" value="1"/>
</dbReference>
<dbReference type="InterPro" id="IPR027417">
    <property type="entry name" value="P-loop_NTPase"/>
</dbReference>
<dbReference type="Gene3D" id="3.40.50.1240">
    <property type="entry name" value="Phosphoglycerate mutase-like"/>
    <property type="match status" value="1"/>
</dbReference>
<dbReference type="PRINTS" id="PR00991">
    <property type="entry name" value="6PFRUCTKNASE"/>
</dbReference>
<evidence type="ECO:0000256" key="6">
    <source>
        <dbReference type="ARBA" id="ARBA00022801"/>
    </source>
</evidence>
<keyword evidence="7" id="KW-0862">Zinc</keyword>
<feature type="region of interest" description="Disordered" evidence="12">
    <location>
        <begin position="2183"/>
        <end position="2215"/>
    </location>
</feature>
<evidence type="ECO:0000313" key="13">
    <source>
        <dbReference type="EnsemblMetazoa" id="PPA11228.1"/>
    </source>
</evidence>
<feature type="region of interest" description="Disordered" evidence="12">
    <location>
        <begin position="3069"/>
        <end position="3089"/>
    </location>
</feature>
<dbReference type="GO" id="GO:0003873">
    <property type="term" value="F:6-phosphofructo-2-kinase activity"/>
    <property type="evidence" value="ECO:0007669"/>
    <property type="project" value="InterPro"/>
</dbReference>
<feature type="zinc finger region" description="UBR-type" evidence="9">
    <location>
        <begin position="1129"/>
        <end position="1195"/>
    </location>
</feature>
<name>A0A2A6BKD6_PRIPA</name>
<dbReference type="InterPro" id="IPR003126">
    <property type="entry name" value="Znf_UBR"/>
</dbReference>
<dbReference type="InterPro" id="IPR025704">
    <property type="entry name" value="E3_Ub_ligase_UBR4_C"/>
</dbReference>
<dbReference type="GO" id="GO:0005524">
    <property type="term" value="F:ATP binding"/>
    <property type="evidence" value="ECO:0007669"/>
    <property type="project" value="UniProtKB-KW"/>
</dbReference>
<evidence type="ECO:0000256" key="4">
    <source>
        <dbReference type="ARBA" id="ARBA00022741"/>
    </source>
</evidence>
<dbReference type="PROSITE" id="PS52043">
    <property type="entry name" value="UBR4_E3"/>
    <property type="match status" value="1"/>
</dbReference>
<accession>A0A2A6BKD6</accession>
<keyword evidence="4" id="KW-0547">Nucleotide-binding</keyword>
<protein>
    <submittedName>
        <fullName evidence="13">6-phosphofructo-2-kinase</fullName>
    </submittedName>
</protein>
<evidence type="ECO:0000256" key="12">
    <source>
        <dbReference type="SAM" id="MobiDB-lite"/>
    </source>
</evidence>
<dbReference type="SUPFAM" id="SSF53254">
    <property type="entry name" value="Phosphoglycerate mutase-like"/>
    <property type="match status" value="1"/>
</dbReference>
<feature type="region of interest" description="UBR4 E3 catalytic module" evidence="10">
    <location>
        <begin position="3611"/>
        <end position="4111"/>
    </location>
</feature>
<evidence type="ECO:0000256" key="11">
    <source>
        <dbReference type="SAM" id="Coils"/>
    </source>
</evidence>
<dbReference type="CDD" id="cd07067">
    <property type="entry name" value="HP_PGM_like"/>
    <property type="match status" value="1"/>
</dbReference>
<dbReference type="Pfam" id="PF13764">
    <property type="entry name" value="E3_UbLigase_R4"/>
    <property type="match status" value="2"/>
</dbReference>
<dbReference type="PANTHER" id="PTHR21725:SF1">
    <property type="entry name" value="E3 UBIQUITIN-PROTEIN LIGASE UBR4"/>
    <property type="match status" value="1"/>
</dbReference>
<feature type="compositionally biased region" description="Acidic residues" evidence="12">
    <location>
        <begin position="2188"/>
        <end position="2215"/>
    </location>
</feature>
<keyword evidence="11" id="KW-0175">Coiled coil</keyword>
<evidence type="ECO:0000256" key="5">
    <source>
        <dbReference type="ARBA" id="ARBA00022771"/>
    </source>
</evidence>
<dbReference type="GO" id="GO:0008270">
    <property type="term" value="F:zinc ion binding"/>
    <property type="evidence" value="ECO:0007669"/>
    <property type="project" value="UniProtKB-KW"/>
</dbReference>
<gene>
    <name evidence="13" type="primary">WBGene00100782</name>
</gene>
<accession>A0A8R1Y8Q3</accession>
<dbReference type="SUPFAM" id="SSF52540">
    <property type="entry name" value="P-loop containing nucleoside triphosphate hydrolases"/>
    <property type="match status" value="1"/>
</dbReference>
<dbReference type="InterPro" id="IPR045189">
    <property type="entry name" value="UBR4-like"/>
</dbReference>
<dbReference type="InterPro" id="IPR001345">
    <property type="entry name" value="PG/BPGM_mutase_AS"/>
</dbReference>
<comment type="similarity">
    <text evidence="1">In the C-terminal section; belongs to the phosphoglycerate mutase family.</text>
</comment>
<comment type="similarity">
    <text evidence="2 10">Belongs to the UBR4 family.</text>
</comment>
<dbReference type="InterPro" id="IPR003094">
    <property type="entry name" value="6Pfruct_kin"/>
</dbReference>
<proteinExistence type="inferred from homology"/>
<dbReference type="SMART" id="SM00855">
    <property type="entry name" value="PGAM"/>
    <property type="match status" value="1"/>
</dbReference>
<dbReference type="PROSITE" id="PS00175">
    <property type="entry name" value="PG_MUTASE"/>
    <property type="match status" value="1"/>
</dbReference>
<evidence type="ECO:0000256" key="2">
    <source>
        <dbReference type="ARBA" id="ARBA00009970"/>
    </source>
</evidence>
<organism evidence="13 14">
    <name type="scientific">Pristionchus pacificus</name>
    <name type="common">Parasitic nematode worm</name>
    <dbReference type="NCBI Taxonomy" id="54126"/>
    <lineage>
        <taxon>Eukaryota</taxon>
        <taxon>Metazoa</taxon>
        <taxon>Ecdysozoa</taxon>
        <taxon>Nematoda</taxon>
        <taxon>Chromadorea</taxon>
        <taxon>Rhabditida</taxon>
        <taxon>Rhabditina</taxon>
        <taxon>Diplogasteromorpha</taxon>
        <taxon>Diplogasteroidea</taxon>
        <taxon>Neodiplogasteridae</taxon>
        <taxon>Pristionchus</taxon>
    </lineage>
</organism>
<dbReference type="FunFam" id="3.40.50.300:FF:000644">
    <property type="entry name" value="GpmB, Fructose-2,6-bisphosphatase"/>
    <property type="match status" value="1"/>
</dbReference>
<dbReference type="GO" id="GO:0016791">
    <property type="term" value="F:phosphatase activity"/>
    <property type="evidence" value="ECO:0007669"/>
    <property type="project" value="UniProtKB-ARBA"/>
</dbReference>
<dbReference type="SMART" id="SM00396">
    <property type="entry name" value="ZnF_UBR1"/>
    <property type="match status" value="1"/>
</dbReference>
<evidence type="ECO:0000256" key="3">
    <source>
        <dbReference type="ARBA" id="ARBA00022723"/>
    </source>
</evidence>
<dbReference type="InterPro" id="IPR013078">
    <property type="entry name" value="His_Pase_superF_clade-1"/>
</dbReference>
<keyword evidence="6" id="KW-0378">Hydrolase</keyword>
<evidence type="ECO:0000313" key="14">
    <source>
        <dbReference type="Proteomes" id="UP000005239"/>
    </source>
</evidence>
<keyword evidence="5 10" id="KW-0863">Zinc-finger</keyword>
<evidence type="ECO:0000256" key="9">
    <source>
        <dbReference type="PROSITE-ProRule" id="PRU00508"/>
    </source>
</evidence>
<sequence>MSDHFELLTLADSISTSSTLEKQTAFDFVDKFHKHIDRLSIGDRECISSACKKVIEWLARQETDKLEKKDWFSIVRKLCTSDKIVCENEIDMEMHANISQEIHRANSAFLVDSNVILRLIEMCFNKDEPFEIEPTVSDPKTDAEYNNWYERISLLHTFIECGWKDLTVEQANALRYSASTILKMIPAISADREKIFIRSILRVMNKVIALVSGYEGFQEFAKSILALYRQVITETTDPRDQEDVVTSMLVSLNGLEGGENSQETIDLLWERTSPHADFHKNLDIWLTSFVQSTIQDSLEEKVYRREEICNWIISTLTVSTSILKPSFEDFETVVRTCLSISADHSPSLGSSLSRLYTKLMQHEAYNFEQQKELVSIVFELWTASNESNALILLKKMFEADSTHSMMLRSAQQIIDQDESSDKKKSLLLEECVAVMENEKKSTLARTLVEKINGMELKIKDESKKSKEEGRKKDKKSDEILLDRLSYLNVVFGAKPDDELTGHVRKCKYPSTDLSHFNELINSKEYLTMLEASMKLYFTFEAKRKRVACSDASFLPPVNVEYVRKIVNGQDLKYYHHFHYFAVHSAVSKSKEYLDYLIAMNGGPEIEPLLTELSSFKIMDRMILSMLKIMHGDREWLPLKYNSRYNSSLKYIVQCLHDGSLTSLSPATLKLITLAATSAETRYALIEFSKDHVDREQARPRMIKLIQIVKCSLMSPEERNKLMDGVKTSVQKAISAILVAYNENNSTFEPLQIQQKLITILRHHVGIKGINQTTVAYMDLYLMELRQSNANHSFECLLSLLLSALCEAPTLKYSMESGRMGKIPLSPYITTPLMDRFTRLLLSLFSTNQSKFLPHIEWANVSKKPVHYWLDMVGDEGGHASTSLPLLVFLAKIIQGTNMREEPRAFILDYLNEKGPSFVLRVLRASPCKPVFFHALIPIIEYLRDRSEVMMNFALTSAVDDMLVESVPLLFSDPVREMLEFFPVLMQSTDRYAQTQLHWRSLAFPFIDEDGREELVDPIFASFRLLAQMSTYKRLILTMLETLGVTLQMWLAGIDDDCLVLRGVTCTPNTQVIWKVQLISQAFGYISDVAEIVRKREEKSRGIVEEEGSEEEELEEKLLMLEQREEEELSACTFVNTSKEFTKQHWYNCYTCNMVDSEGVCTVCALNCHRGHDLSYSKLGAFFCDCGAKKCSALKGAEKRPPVKRMKRMKRAKREEKWANTIIVPQDVSREEVDKYLKMSQQVMSVYAPAVNNLILSIELAYEGKFNIEARRQSTIEALDKLKFKYDDLIMMGKIIENEGLEQLDRSSEPVERSSKECSEIIRLRDGSTLFVHVNEHSSYLSLVYMGVGGPGGELGDTRVEREILPFPPKRIAVKEDCIAITGVEEFAFLRVSLDSGDIVHKEFLRMKEASPTNPILKAAWYMDVEDKESVLLAVATIQFVKIYNVFKDVENHEVELVLPMGNVVDLTFIKKKHADYIWVAILSSPSHLYYHQLGGPGPSILDDTRSIYLTNQLPLPTHNSVVSLHFSQCTYMLYVSFQNELYAVNVKDGDVMELTEEMFHKVVVPSVESFVGWAESDGLVAAISNPAPSNKAIFMYPTLLEFDTSENAPAPDGIIQPQSQIIVQVVNLPQSGHSISLAPSSSFESVMGLVILSGYRRPAMLFTGNWVAQPDLWMEHRPMKLEKIAMVEEEEIGEEGSQDQLVTLFETSSEIREVEYTCKELEEFYSSSDLTTRLKTEGKMSVTSLNKEEWTMVIRVSKRHYEVKGLRLEVGGSEGPKSIFYNGKEIKLNRRMRSIYDIPLAPTETINSERPLTIRLECKEAGPTTVISLRAFGDSREDLYARCLTFPPLNLPYQCVLHALNMIHEILAYGMTLPLMVVGDRQDELREWVKESGLLVITPRSCRPAVTAAGKKLLRRYWKDDRKKYESLKDRAIIESLAKYGATRELRLPAPVLRSYLSALREMMEKRYENMVTYGDEFFKSVICMGSLLYSQMEWMEGEEATLSLLVSTYVQFICTLLANDHQTADVVIEQLVHRVIVHHKTSRLWKKLRDEVRRTVRHSLNGTGLKNGSWMIRLIVALIDYLMNDVRMPLPVWWKDGVTITEEKIDLPMMRTLTSMDAVLEVTMSAMREMDGPAIVTILSETIEKIDMISVMREEDEIRLKHARMAGVIALIGGVCKGGRKKRERSVEEEEAMKEDADADGEETGGEAGEVDEETQEMFDEIVYPLLDDPTRRDKLLSINFRLMEEALKFLSGLKENQRMDSNWNAVTANSAGVPTSICLLEYYLRVGRWTLFLPTLFLAPRPPIVGLSEDRKRIICEFVMLDEAVPLREASEQLLFLACNCDEKKSADTKNEYVILRNLDTLRYDFLHKLWYTHEDSTAMINIISAVRETAGEKSECWRRVCEANLRWILVLTSKVTEPVGVAMLELIQTALRITKEGEINESRSSQPPPSPADFSIADTLIECVQSKSILKVLIMKYLLNREEARRWLMHSVCRSLMQLARRRNQMEFAKMLFYEVLPMGRRLGERGAQLADLCSAYMPTLLPSATLQAIATEELVNLEAMLAKLEQSEQKGAADWMVQAGMGWKEALYISPDPCVQCLKPHETIESFKLSSIKGEARYTTNAMMYKLNCHYEISKVVIKLADVKKARSIRGVSVYYTWKAIDSAIELKSERSMWKHVATTKVSVIDTEIVLTVSIPIVTNGLVIEFNEVADTRGSSEVHCPRCSSLVRPNPGVCDNCGENVYQCVKCRVINYDEKEPFLCSTCGHCKYARMEVAVVGRVQPTIVISPDNDKPMASRASKTMNKLQWEMDTNRAILRANTLLAQSLALHSHPIPVVTWPVDGKVTMDPSYPQLPAIGPNDSRSLALSECMRKIRSASESLVSQNLQLVSIREAMRKMERVFTPSLHNTTHLGFYNASDGGCIGCLSSSLIHSISLLRALSSNQTIAATILAHSDLIYNRLVTASQCIDILRDELESLMIRLCESEEGVDRLCASVRQGRIAPSALARSLLMVKSRRWSERMDTLLECAMTREDDDEAQIGLVHVLINTMREAKSVLTMMEERRKAKRFMGERGPSTSNKDSDKDDEGSWAMVDAIINSQKDIKVDDIEKERNRQKEIETFLWRLVFSRSIFVRSLVGRLIRSMASVPGQAGTESTILSEWERGEQSVSHSSGGIVYHCTNLLTNILSGSWLESLFLASSRLSLIVPLLHSCILLRRVTIKRNRHIARALNQLENLLRRCTAEEGLSLLTAAVACLSQVKDEKSRADVVGVILETLDPREKQSSDEFLIQVDKDAAQEDFLQGRMQQNPYKSGDASMGPLMRDIKNKICRESELIAFLDDDNGMELLVNGKIISLSLPVKLVYDSVWKPYHPGEPMVIIYRMRGLMGDAVEPFVEKIDDTSEGECVGEEEARLLAAFSQCGGVVTTLALLSSCSLSPNGCLLLVQLRRLLGHLLKVDKMKKELLSSGGISVLISVVQRVRRCGVKEDTSMAAAEIDLLRTMNALVGDGKNHEILTGMSGPECEWLFSLLDDEDGIVDKRDRNHSEMDAIRMGRRRRLNWMDDVERRADSFTLIVDGILGTEKVKALLYMHPALYGTVESPEWKTYLGRPALKLILGLLKGMAKGDERSQVEIAKRALPMLHRLEQVSSAEHVGTLAENVMEALSQNKDVAKLIDGVRDETKQKKRQMAMAMREKQLSRLGMQMGRKGEVKVSSRSIVNEPDLGEASDPLTSCCICRESIFIGTRVPATYAYAIPYRAQDSVPTHCSLSLSVMVHVDCHYNAIRRSNGGRNADEWTKAALHNSGAKCNMVVPIPVSEASVSDWNAAVNRMEGDLEAVVPGGGPLTRYRVFLDMCNLIRKFVLNRSFSESAGGGGRESNMQYLGILHLLALHLPEGELDGTMASERLNSFLLTTLTLTHWNEERLDVLRAFLRDIEIAAAKGVARESLLRESLLQWTFIDLYFNRVIPIDGEDRFKWLQSHFGETLKKTVDLVKYFDTTLLPVKKNEDLAKIIGVDMNDALSLSTVTTPTLFFAHASRYDIYYCKDSIALPSVTTKMVGRTGVPQRKMTYWNIKGSVADSANEQVRVPNVIALVGLPARGKTYISHKLSFNVGEYRRKACNLGEEGECEFFSPLNDKGNKIREDCARLAIEDMGRYLDSKEGEVAILDATNTTRARRKLLVDYCREMAHNPPFRVFFVESVCDDENIINSNITEVKINSPDYKGIMSEEAAKEDFLKRIEMYKMQYEPIDEEADEDLSYIKVINAGKSFYVHNVNGHVQSRVVYFLMNIHLLPRSIYLTRHGESEYNRIGRLGGDSPLSENGLKYATKLKGYFETEEISELRIWSSQKIRAAQTASRMAHLAAHVEYWKVLDEIDAGICEGLTYEDFEARYPKQFGERDKDKYHYRYPSGESYEDLVARLEPVIMELERQSNVLVISHQAVLRCILAYFTNQNRDDLPYLKVPLHTVIKLTPKAYSCQVEMFKFDIAAVNTYREKPKTDGTTQTTEQQTSEN</sequence>
<dbReference type="InterPro" id="IPR029033">
    <property type="entry name" value="His_PPase_superfam"/>
</dbReference>
<reference evidence="14" key="1">
    <citation type="journal article" date="2008" name="Nat. Genet.">
        <title>The Pristionchus pacificus genome provides a unique perspective on nematode lifestyle and parasitism.</title>
        <authorList>
            <person name="Dieterich C."/>
            <person name="Clifton S.W."/>
            <person name="Schuster L.N."/>
            <person name="Chinwalla A."/>
            <person name="Delehaunty K."/>
            <person name="Dinkelacker I."/>
            <person name="Fulton L."/>
            <person name="Fulton R."/>
            <person name="Godfrey J."/>
            <person name="Minx P."/>
            <person name="Mitreva M."/>
            <person name="Roeseler W."/>
            <person name="Tian H."/>
            <person name="Witte H."/>
            <person name="Yang S.P."/>
            <person name="Wilson R.K."/>
            <person name="Sommer R.J."/>
        </authorList>
    </citation>
    <scope>NUCLEOTIDE SEQUENCE [LARGE SCALE GENOMIC DNA]</scope>
    <source>
        <strain evidence="14">PS312</strain>
    </source>
</reference>
<evidence type="ECO:0000256" key="8">
    <source>
        <dbReference type="ARBA" id="ARBA00022840"/>
    </source>
</evidence>
<evidence type="ECO:0000256" key="1">
    <source>
        <dbReference type="ARBA" id="ARBA00008408"/>
    </source>
</evidence>
<dbReference type="Pfam" id="PF00300">
    <property type="entry name" value="His_Phos_1"/>
    <property type="match status" value="1"/>
</dbReference>
<dbReference type="PANTHER" id="PTHR21725">
    <property type="entry name" value="E3 UBIQUITIN-PROTEIN LIGASE UBR4"/>
    <property type="match status" value="1"/>
</dbReference>